<feature type="domain" description="Carbohydrate kinase PfkB" evidence="3">
    <location>
        <begin position="9"/>
        <end position="294"/>
    </location>
</feature>
<dbReference type="EMBL" id="CP081864">
    <property type="protein sequence ID" value="QZN96199.1"/>
    <property type="molecule type" value="Genomic_DNA"/>
</dbReference>
<dbReference type="PANTHER" id="PTHR10584:SF166">
    <property type="entry name" value="RIBOKINASE"/>
    <property type="match status" value="1"/>
</dbReference>
<dbReference type="PROSITE" id="PS00584">
    <property type="entry name" value="PFKB_KINASES_2"/>
    <property type="match status" value="1"/>
</dbReference>
<accession>A0ABX9ALZ2</accession>
<dbReference type="SUPFAM" id="SSF53613">
    <property type="entry name" value="Ribokinase-like"/>
    <property type="match status" value="1"/>
</dbReference>
<reference evidence="4 5" key="1">
    <citation type="submission" date="2021-08" db="EMBL/GenBank/DDBJ databases">
        <title>Culture and genomic analysis of Symbiopectobacterium purcellii sp. nov. gen. nov., isolated from the leafhopper Empoasca decipiens.</title>
        <authorList>
            <person name="Nadal-Jimenez P."/>
            <person name="Siozios S."/>
            <person name="Halliday N."/>
            <person name="Camara M."/>
            <person name="Hurst G.D.D."/>
        </authorList>
    </citation>
    <scope>NUCLEOTIDE SEQUENCE [LARGE SCALE GENOMIC DNA]</scope>
    <source>
        <strain evidence="4 5">SyEd1</strain>
    </source>
</reference>
<evidence type="ECO:0000313" key="5">
    <source>
        <dbReference type="Proteomes" id="UP000825886"/>
    </source>
</evidence>
<dbReference type="InterPro" id="IPR011611">
    <property type="entry name" value="PfkB_dom"/>
</dbReference>
<evidence type="ECO:0000256" key="2">
    <source>
        <dbReference type="ARBA" id="ARBA00022777"/>
    </source>
</evidence>
<sequence length="317" mass="33259">MHEGKTLRQVLVIGGACGDMLLGVPRMPLSGEDVEAKDNGLQIGGCAFNVARALTRLGAPVLNGMPVGNGTWGNAVESAMKALHLPVLMRHPDMDNGWCLALAEPGGERTFISITGCEAHITAAMLQRLQPAADTLIYVNGYELFGTGGAALRAWVLAQPQQKLIDFGPRLPGIPPGFITALFGSRTLLTLNRDEARHLLGEGDIIALAQQYAARSGLTLICRLDKEGAWICPPDAAPQSVAPYPVTVVDSIGAGDAHCSGLLAGLAAGWPLTQAVDLANRVAACMVAVQGSSQPPGWNTLDEYFPDAAPLPAFPTR</sequence>
<gene>
    <name evidence="4" type="ORF">K6K13_01575</name>
</gene>
<keyword evidence="5" id="KW-1185">Reference proteome</keyword>
<dbReference type="Pfam" id="PF00294">
    <property type="entry name" value="PfkB"/>
    <property type="match status" value="1"/>
</dbReference>
<proteinExistence type="predicted"/>
<organism evidence="4 5">
    <name type="scientific">Symbiopectobacterium purcellii</name>
    <dbReference type="NCBI Taxonomy" id="2871826"/>
    <lineage>
        <taxon>Bacteria</taxon>
        <taxon>Pseudomonadati</taxon>
        <taxon>Pseudomonadota</taxon>
        <taxon>Gammaproteobacteria</taxon>
        <taxon>Enterobacterales</taxon>
        <taxon>Enterobacteriaceae</taxon>
    </lineage>
</organism>
<dbReference type="PANTHER" id="PTHR10584">
    <property type="entry name" value="SUGAR KINASE"/>
    <property type="match status" value="1"/>
</dbReference>
<dbReference type="InterPro" id="IPR029056">
    <property type="entry name" value="Ribokinase-like"/>
</dbReference>
<dbReference type="InterPro" id="IPR002173">
    <property type="entry name" value="Carboh/pur_kinase_PfkB_CS"/>
</dbReference>
<protein>
    <submittedName>
        <fullName evidence="4">Ribokinase</fullName>
    </submittedName>
</protein>
<evidence type="ECO:0000256" key="1">
    <source>
        <dbReference type="ARBA" id="ARBA00022679"/>
    </source>
</evidence>
<dbReference type="RefSeq" id="WP_222159255.1">
    <property type="nucleotide sequence ID" value="NZ_CP081864.1"/>
</dbReference>
<keyword evidence="2" id="KW-0418">Kinase</keyword>
<dbReference type="Gene3D" id="3.40.1190.20">
    <property type="match status" value="1"/>
</dbReference>
<evidence type="ECO:0000259" key="3">
    <source>
        <dbReference type="Pfam" id="PF00294"/>
    </source>
</evidence>
<dbReference type="PROSITE" id="PS00583">
    <property type="entry name" value="PFKB_KINASES_1"/>
    <property type="match status" value="1"/>
</dbReference>
<name>A0ABX9ALZ2_9ENTR</name>
<dbReference type="Proteomes" id="UP000825886">
    <property type="component" value="Chromosome"/>
</dbReference>
<keyword evidence="1" id="KW-0808">Transferase</keyword>
<evidence type="ECO:0000313" key="4">
    <source>
        <dbReference type="EMBL" id="QZN96199.1"/>
    </source>
</evidence>